<feature type="compositionally biased region" description="Basic and acidic residues" evidence="1">
    <location>
        <begin position="239"/>
        <end position="253"/>
    </location>
</feature>
<evidence type="ECO:0000313" key="3">
    <source>
        <dbReference type="Proteomes" id="UP000654918"/>
    </source>
</evidence>
<keyword evidence="3" id="KW-1185">Reference proteome</keyword>
<feature type="region of interest" description="Disordered" evidence="1">
    <location>
        <begin position="133"/>
        <end position="152"/>
    </location>
</feature>
<name>A0A8H6KX59_9PEZI</name>
<accession>A0A8H6KX59</accession>
<dbReference type="AlphaFoldDB" id="A0A8H6KX59"/>
<proteinExistence type="predicted"/>
<reference evidence="2" key="1">
    <citation type="journal article" date="2020" name="Phytopathology">
        <title>Genome Sequence Resources of Colletotrichum truncatum, C. plurivorum, C. musicola, and C. sojae: Four Species Pathogenic to Soybean (Glycine max).</title>
        <authorList>
            <person name="Rogerio F."/>
            <person name="Boufleur T.R."/>
            <person name="Ciampi-Guillardi M."/>
            <person name="Sukno S.A."/>
            <person name="Thon M.R."/>
            <person name="Massola Junior N.S."/>
            <person name="Baroncelli R."/>
        </authorList>
    </citation>
    <scope>NUCLEOTIDE SEQUENCE</scope>
    <source>
        <strain evidence="2">LFN00145</strain>
    </source>
</reference>
<evidence type="ECO:0000313" key="2">
    <source>
        <dbReference type="EMBL" id="KAF6838793.1"/>
    </source>
</evidence>
<organism evidence="2 3">
    <name type="scientific">Colletotrichum plurivorum</name>
    <dbReference type="NCBI Taxonomy" id="2175906"/>
    <lineage>
        <taxon>Eukaryota</taxon>
        <taxon>Fungi</taxon>
        <taxon>Dikarya</taxon>
        <taxon>Ascomycota</taxon>
        <taxon>Pezizomycotina</taxon>
        <taxon>Sordariomycetes</taxon>
        <taxon>Hypocreomycetidae</taxon>
        <taxon>Glomerellales</taxon>
        <taxon>Glomerellaceae</taxon>
        <taxon>Colletotrichum</taxon>
        <taxon>Colletotrichum orchidearum species complex</taxon>
    </lineage>
</organism>
<evidence type="ECO:0000256" key="1">
    <source>
        <dbReference type="SAM" id="MobiDB-lite"/>
    </source>
</evidence>
<gene>
    <name evidence="2" type="ORF">CPLU01_02326</name>
</gene>
<feature type="region of interest" description="Disordered" evidence="1">
    <location>
        <begin position="216"/>
        <end position="277"/>
    </location>
</feature>
<comment type="caution">
    <text evidence="2">The sequence shown here is derived from an EMBL/GenBank/DDBJ whole genome shotgun (WGS) entry which is preliminary data.</text>
</comment>
<protein>
    <submittedName>
        <fullName evidence="2">Uncharacterized protein</fullName>
    </submittedName>
</protein>
<sequence>MNEQACVSWLANRLKSRAVDDVPMASCQRLDRWAQSRVVAIERPSVLAMRFKSGTALSQAKRGNRVHRAGWQDGITKHEVLRRRAGYAQEKKNPSSLAPLALRPHRDGHEHGGGDGCKGVRWIASSESWDRFSLGSKVRPPPRAIGDRTSDGTKLEHWAEAYPGARPGDLQQIVETAFFSGFEKKGVSTLPQSGLQLTFKICEDETGREQRELARRGIHDGQPSGGIELAENSEGACAEQDKGTTSERWEAQRGSRNSTRRREAPTPDLPSVLPNTWYPASIGNSEQQYLPGRQIHHSKAPSYNLSQRKVTQSDCIAVQKYQTSRRLLRQHMHEIAYTSTGRRYCDSCDSCDSSYDCYDCYDCYYSTSLLLPTPRSVLADGRITISVNLSICRYRPLRPSIPLRICRRAHSAGTSTLDVT</sequence>
<dbReference type="Proteomes" id="UP000654918">
    <property type="component" value="Unassembled WGS sequence"/>
</dbReference>
<dbReference type="EMBL" id="WIGO01000017">
    <property type="protein sequence ID" value="KAF6838793.1"/>
    <property type="molecule type" value="Genomic_DNA"/>
</dbReference>